<evidence type="ECO:0000313" key="4">
    <source>
        <dbReference type="EMBL" id="SVA57637.1"/>
    </source>
</evidence>
<dbReference type="InterPro" id="IPR046834">
    <property type="entry name" value="ABC_ATPase_C"/>
</dbReference>
<accession>A0A381X0E6</accession>
<organism evidence="4">
    <name type="scientific">marine metagenome</name>
    <dbReference type="NCBI Taxonomy" id="408172"/>
    <lineage>
        <taxon>unclassified sequences</taxon>
        <taxon>metagenomes</taxon>
        <taxon>ecological metagenomes</taxon>
    </lineage>
</organism>
<dbReference type="CDD" id="cd00267">
    <property type="entry name" value="ABC_ATPase"/>
    <property type="match status" value="1"/>
</dbReference>
<dbReference type="Pfam" id="PF09818">
    <property type="entry name" value="ABC_ATPase"/>
    <property type="match status" value="1"/>
</dbReference>
<dbReference type="PANTHER" id="PTHR38149:SF1">
    <property type="entry name" value="ATPASE"/>
    <property type="match status" value="1"/>
</dbReference>
<dbReference type="InterPro" id="IPR027417">
    <property type="entry name" value="P-loop_NTPase"/>
</dbReference>
<dbReference type="Pfam" id="PF21117">
    <property type="entry name" value="MRB1590_C"/>
    <property type="match status" value="1"/>
</dbReference>
<feature type="domain" description="MRB1590-like C-terminal" evidence="3">
    <location>
        <begin position="471"/>
        <end position="515"/>
    </location>
</feature>
<reference evidence="4" key="1">
    <citation type="submission" date="2018-05" db="EMBL/GenBank/DDBJ databases">
        <authorList>
            <person name="Lanie J.A."/>
            <person name="Ng W.-L."/>
            <person name="Kazmierczak K.M."/>
            <person name="Andrzejewski T.M."/>
            <person name="Davidsen T.M."/>
            <person name="Wayne K.J."/>
            <person name="Tettelin H."/>
            <person name="Glass J.I."/>
            <person name="Rusch D."/>
            <person name="Podicherti R."/>
            <person name="Tsui H.-C.T."/>
            <person name="Winkler M.E."/>
        </authorList>
    </citation>
    <scope>NUCLEOTIDE SEQUENCE</scope>
</reference>
<protein>
    <recommendedName>
        <fullName evidence="5">ABC transporter domain-containing protein</fullName>
    </recommendedName>
</protein>
<evidence type="ECO:0000259" key="3">
    <source>
        <dbReference type="Pfam" id="PF21117"/>
    </source>
</evidence>
<dbReference type="PANTHER" id="PTHR38149">
    <property type="entry name" value="ATPASE"/>
    <property type="match status" value="1"/>
</dbReference>
<evidence type="ECO:0000259" key="2">
    <source>
        <dbReference type="Pfam" id="PF20446"/>
    </source>
</evidence>
<dbReference type="Pfam" id="PF20446">
    <property type="entry name" value="ABC_N"/>
    <property type="match status" value="1"/>
</dbReference>
<name>A0A381X0E6_9ZZZZ</name>
<proteinExistence type="predicted"/>
<dbReference type="SUPFAM" id="SSF52540">
    <property type="entry name" value="P-loop containing nucleoside triphosphate hydrolases"/>
    <property type="match status" value="1"/>
</dbReference>
<dbReference type="InterPro" id="IPR049069">
    <property type="entry name" value="MRB1590-like_C"/>
</dbReference>
<feature type="domain" description="ATPase of the ABC class C-terminal" evidence="1">
    <location>
        <begin position="173"/>
        <end position="449"/>
    </location>
</feature>
<dbReference type="EMBL" id="UINC01013318">
    <property type="protein sequence ID" value="SVA57637.1"/>
    <property type="molecule type" value="Genomic_DNA"/>
</dbReference>
<dbReference type="InterPro" id="IPR019195">
    <property type="entry name" value="ABC_ATPase_put"/>
</dbReference>
<evidence type="ECO:0000259" key="1">
    <source>
        <dbReference type="Pfam" id="PF09818"/>
    </source>
</evidence>
<feature type="non-terminal residue" evidence="4">
    <location>
        <position position="532"/>
    </location>
</feature>
<dbReference type="AlphaFoldDB" id="A0A381X0E6"/>
<dbReference type="InterPro" id="IPR046833">
    <property type="entry name" value="ABC_N"/>
</dbReference>
<feature type="domain" description="ATPase of the ABC class N-terminal" evidence="2">
    <location>
        <begin position="5"/>
        <end position="166"/>
    </location>
</feature>
<gene>
    <name evidence="4" type="ORF">METZ01_LOCUS110491</name>
</gene>
<evidence type="ECO:0008006" key="5">
    <source>
        <dbReference type="Google" id="ProtNLM"/>
    </source>
</evidence>
<sequence length="532" mass="58357">MPAPQELLNQITPLDGKGYKTYKNLQGKSFSFGLFQMTFNHVQGDPFAAPSRLSIKVELASAGFSNSHYNSPLRKLALEDHLLREVDRHFQQCRGKVKGSGRSGEVAVQSPGQKIIRRSGMQIKNDSLTLTLFAGLPGDGRRVLAKECIKLFSEILPPVWEESLLAKSLDMNRVQMALDTLEDYSALSQLLAQNHWASFMADGSLLPRASGVSDLPLKKGGVLFSAPEELSAEVHLPHRGKVRGMPISLGITLIVGGGFHGKSTLLKAIQDAVYPHVAGDGRECIATQPTAVKIRAEDGRSVQPINVSGFMDNLPLIPSTENFSTVSASGSTSQAVNILEAIEADSSLLLMDEDTCATNFMIRDARMQALITSNEEPITPLVDRIGELYKDFGVSTLLVMGGSGDYFDSADQIIAIESFQPRLVTARAKQIVQDNPGSRKTETNWPLPKVQTRTRNLSALDFSRGKKPCVIQTQKLISLILGRTEIDVRYVEHLVEPGQLELCGWILKQLKDRQEKDPSLSNRDGIKIILET</sequence>